<evidence type="ECO:0000256" key="1">
    <source>
        <dbReference type="ARBA" id="ARBA00001946"/>
    </source>
</evidence>
<evidence type="ECO:0000256" key="10">
    <source>
        <dbReference type="ARBA" id="ARBA00023098"/>
    </source>
</evidence>
<organism evidence="14 15">
    <name type="scientific">Gracilibacillus salinarum</name>
    <dbReference type="NCBI Taxonomy" id="2932255"/>
    <lineage>
        <taxon>Bacteria</taxon>
        <taxon>Bacillati</taxon>
        <taxon>Bacillota</taxon>
        <taxon>Bacilli</taxon>
        <taxon>Bacillales</taxon>
        <taxon>Bacillaceae</taxon>
        <taxon>Gracilibacillus</taxon>
    </lineage>
</organism>
<accession>A0ABY4GR17</accession>
<evidence type="ECO:0000256" key="12">
    <source>
        <dbReference type="ARBA" id="ARBA00023264"/>
    </source>
</evidence>
<dbReference type="Proteomes" id="UP000831537">
    <property type="component" value="Chromosome"/>
</dbReference>
<evidence type="ECO:0000256" key="6">
    <source>
        <dbReference type="ARBA" id="ARBA00022741"/>
    </source>
</evidence>
<evidence type="ECO:0000313" key="15">
    <source>
        <dbReference type="Proteomes" id="UP000831537"/>
    </source>
</evidence>
<dbReference type="Pfam" id="PF00781">
    <property type="entry name" value="DAGK_cat"/>
    <property type="match status" value="1"/>
</dbReference>
<dbReference type="SMART" id="SM00046">
    <property type="entry name" value="DAGKc"/>
    <property type="match status" value="1"/>
</dbReference>
<dbReference type="Pfam" id="PF19279">
    <property type="entry name" value="YegS_C"/>
    <property type="match status" value="1"/>
</dbReference>
<keyword evidence="11" id="KW-0594">Phospholipid biosynthesis</keyword>
<evidence type="ECO:0000256" key="9">
    <source>
        <dbReference type="ARBA" id="ARBA00022842"/>
    </source>
</evidence>
<dbReference type="InterPro" id="IPR005218">
    <property type="entry name" value="Diacylglycerol/lipid_kinase"/>
</dbReference>
<dbReference type="PROSITE" id="PS50146">
    <property type="entry name" value="DAGK"/>
    <property type="match status" value="1"/>
</dbReference>
<keyword evidence="12" id="KW-1208">Phospholipid metabolism</keyword>
<dbReference type="Gene3D" id="3.40.50.10330">
    <property type="entry name" value="Probable inorganic polyphosphate/atp-NAD kinase, domain 1"/>
    <property type="match status" value="1"/>
</dbReference>
<dbReference type="InterPro" id="IPR016064">
    <property type="entry name" value="NAD/diacylglycerol_kinase_sf"/>
</dbReference>
<keyword evidence="7 14" id="KW-0418">Kinase</keyword>
<dbReference type="GO" id="GO:0016301">
    <property type="term" value="F:kinase activity"/>
    <property type="evidence" value="ECO:0007669"/>
    <property type="project" value="UniProtKB-KW"/>
</dbReference>
<evidence type="ECO:0000313" key="14">
    <source>
        <dbReference type="EMBL" id="UOQ86405.1"/>
    </source>
</evidence>
<dbReference type="EMBL" id="CP095071">
    <property type="protein sequence ID" value="UOQ86405.1"/>
    <property type="molecule type" value="Genomic_DNA"/>
</dbReference>
<evidence type="ECO:0000256" key="4">
    <source>
        <dbReference type="ARBA" id="ARBA00022679"/>
    </source>
</evidence>
<keyword evidence="8" id="KW-0067">ATP-binding</keyword>
<evidence type="ECO:0000256" key="2">
    <source>
        <dbReference type="ARBA" id="ARBA00005983"/>
    </source>
</evidence>
<feature type="domain" description="DAGKc" evidence="13">
    <location>
        <begin position="1"/>
        <end position="133"/>
    </location>
</feature>
<keyword evidence="9" id="KW-0460">Magnesium</keyword>
<dbReference type="InterPro" id="IPR045540">
    <property type="entry name" value="YegS/DAGK_C"/>
</dbReference>
<dbReference type="PANTHER" id="PTHR12358:SF106">
    <property type="entry name" value="LIPID KINASE YEGS"/>
    <property type="match status" value="1"/>
</dbReference>
<keyword evidence="6" id="KW-0547">Nucleotide-binding</keyword>
<name>A0ABY4GR17_9BACI</name>
<evidence type="ECO:0000259" key="13">
    <source>
        <dbReference type="PROSITE" id="PS50146"/>
    </source>
</evidence>
<proteinExistence type="inferred from homology"/>
<evidence type="ECO:0000256" key="7">
    <source>
        <dbReference type="ARBA" id="ARBA00022777"/>
    </source>
</evidence>
<evidence type="ECO:0000256" key="3">
    <source>
        <dbReference type="ARBA" id="ARBA00022516"/>
    </source>
</evidence>
<dbReference type="SUPFAM" id="SSF111331">
    <property type="entry name" value="NAD kinase/diacylglycerol kinase-like"/>
    <property type="match status" value="1"/>
</dbReference>
<dbReference type="InterPro" id="IPR001206">
    <property type="entry name" value="Diacylglycerol_kinase_cat_dom"/>
</dbReference>
<protein>
    <submittedName>
        <fullName evidence="14">Diacylglycerol kinase family lipid kinase</fullName>
    </submittedName>
</protein>
<keyword evidence="4" id="KW-0808">Transferase</keyword>
<dbReference type="InterPro" id="IPR050187">
    <property type="entry name" value="Lipid_Phosphate_FormReg"/>
</dbReference>
<dbReference type="Gene3D" id="2.60.200.40">
    <property type="match status" value="1"/>
</dbReference>
<dbReference type="NCBIfam" id="TIGR00147">
    <property type="entry name" value="YegS/Rv2252/BmrU family lipid kinase"/>
    <property type="match status" value="1"/>
</dbReference>
<sequence>MASQQAMIIVNPSSGREKAQQFKDDIREILEHHDYEVLVRETEKANDALQFAEEASQLKIDLVSVLGGDGTVNEVINGLAEKEHRPMLHIIPLGTVNNFAKALDIPLKPEEAIQVLNEMNARPIDVGKINDHYFMNLVNIGAIAEATYQVSAEQKSKLGPLAYFIEGVKKFSEHDIFTAEIEHDQEKEQYQVILIIIAVTDTVAGIQHVLSEAEVDDGYLHVYAIKDLTNLESVSMLTQFVNGSLKDQQQVAYWKTKEISVHTTPSKITNIDGDEGESTPINLSVLKQHINILTKNT</sequence>
<keyword evidence="3" id="KW-0444">Lipid biosynthesis</keyword>
<dbReference type="RefSeq" id="WP_244746748.1">
    <property type="nucleotide sequence ID" value="NZ_CP095071.1"/>
</dbReference>
<gene>
    <name evidence="14" type="ORF">MUN87_05830</name>
</gene>
<dbReference type="InterPro" id="IPR017438">
    <property type="entry name" value="ATP-NAD_kinase_N"/>
</dbReference>
<comment type="cofactor">
    <cofactor evidence="1">
        <name>Mg(2+)</name>
        <dbReference type="ChEBI" id="CHEBI:18420"/>
    </cofactor>
</comment>
<keyword evidence="10" id="KW-0443">Lipid metabolism</keyword>
<evidence type="ECO:0000256" key="11">
    <source>
        <dbReference type="ARBA" id="ARBA00023209"/>
    </source>
</evidence>
<keyword evidence="15" id="KW-1185">Reference proteome</keyword>
<keyword evidence="5" id="KW-0479">Metal-binding</keyword>
<comment type="similarity">
    <text evidence="2">Belongs to the diacylglycerol/lipid kinase family.</text>
</comment>
<reference evidence="14 15" key="1">
    <citation type="submission" date="2022-04" db="EMBL/GenBank/DDBJ databases">
        <title>Gracilibacillus sp. isolated from saltern.</title>
        <authorList>
            <person name="Won M."/>
            <person name="Lee C.-M."/>
            <person name="Woen H.-Y."/>
            <person name="Kwon S.-W."/>
        </authorList>
    </citation>
    <scope>NUCLEOTIDE SEQUENCE [LARGE SCALE GENOMIC DNA]</scope>
    <source>
        <strain evidence="14 15">SSPM10-3</strain>
    </source>
</reference>
<dbReference type="PANTHER" id="PTHR12358">
    <property type="entry name" value="SPHINGOSINE KINASE"/>
    <property type="match status" value="1"/>
</dbReference>
<evidence type="ECO:0000256" key="8">
    <source>
        <dbReference type="ARBA" id="ARBA00022840"/>
    </source>
</evidence>
<evidence type="ECO:0000256" key="5">
    <source>
        <dbReference type="ARBA" id="ARBA00022723"/>
    </source>
</evidence>